<feature type="domain" description="C2H2-type" evidence="10">
    <location>
        <begin position="253"/>
        <end position="280"/>
    </location>
</feature>
<dbReference type="SMART" id="SM00355">
    <property type="entry name" value="ZnF_C2H2"/>
    <property type="match status" value="3"/>
</dbReference>
<dbReference type="GO" id="GO:0005634">
    <property type="term" value="C:nucleus"/>
    <property type="evidence" value="ECO:0007669"/>
    <property type="project" value="UniProtKB-SubCell"/>
</dbReference>
<evidence type="ECO:0000256" key="1">
    <source>
        <dbReference type="ARBA" id="ARBA00004123"/>
    </source>
</evidence>
<dbReference type="GO" id="GO:0040029">
    <property type="term" value="P:epigenetic regulation of gene expression"/>
    <property type="evidence" value="ECO:0007669"/>
    <property type="project" value="UniProtKB-ARBA"/>
</dbReference>
<dbReference type="GO" id="GO:0000977">
    <property type="term" value="F:RNA polymerase II transcription regulatory region sequence-specific DNA binding"/>
    <property type="evidence" value="ECO:0007669"/>
    <property type="project" value="TreeGrafter"/>
</dbReference>
<evidence type="ECO:0000256" key="8">
    <source>
        <dbReference type="PROSITE-ProRule" id="PRU01263"/>
    </source>
</evidence>
<evidence type="ECO:0000259" key="10">
    <source>
        <dbReference type="PROSITE" id="PS50157"/>
    </source>
</evidence>
<evidence type="ECO:0000256" key="7">
    <source>
        <dbReference type="PROSITE-ProRule" id="PRU00042"/>
    </source>
</evidence>
<dbReference type="AlphaFoldDB" id="A0AAN9W1W8"/>
<feature type="binding site" evidence="8">
    <location>
        <position position="55"/>
    </location>
    <ligand>
        <name>Zn(2+)</name>
        <dbReference type="ChEBI" id="CHEBI:29105"/>
    </ligand>
</feature>
<evidence type="ECO:0008006" key="14">
    <source>
        <dbReference type="Google" id="ProtNLM"/>
    </source>
</evidence>
<keyword evidence="13" id="KW-1185">Reference proteome</keyword>
<dbReference type="InterPro" id="IPR012934">
    <property type="entry name" value="Znf_AD"/>
</dbReference>
<dbReference type="SMART" id="SM00868">
    <property type="entry name" value="zf-AD"/>
    <property type="match status" value="1"/>
</dbReference>
<feature type="binding site" evidence="8">
    <location>
        <position position="58"/>
    </location>
    <ligand>
        <name>Zn(2+)</name>
        <dbReference type="ChEBI" id="CHEBI:29105"/>
    </ligand>
</feature>
<protein>
    <recommendedName>
        <fullName evidence="14">Zinc finger protein</fullName>
    </recommendedName>
</protein>
<keyword evidence="4 7" id="KW-0863">Zinc-finger</keyword>
<dbReference type="PANTHER" id="PTHR14196:SF12">
    <property type="entry name" value="ZINC FINGER PROTEIN 208-LIKE"/>
    <property type="match status" value="1"/>
</dbReference>
<evidence type="ECO:0000256" key="2">
    <source>
        <dbReference type="ARBA" id="ARBA00022723"/>
    </source>
</evidence>
<dbReference type="FunFam" id="3.30.160.60:FF:001732">
    <property type="entry name" value="Zgc:162936"/>
    <property type="match status" value="1"/>
</dbReference>
<evidence type="ECO:0000256" key="5">
    <source>
        <dbReference type="ARBA" id="ARBA00022833"/>
    </source>
</evidence>
<evidence type="ECO:0000256" key="9">
    <source>
        <dbReference type="SAM" id="MobiDB-lite"/>
    </source>
</evidence>
<gene>
    <name evidence="12" type="ORF">R5R35_004808</name>
</gene>
<reference evidence="12 13" key="1">
    <citation type="submission" date="2024-03" db="EMBL/GenBank/DDBJ databases">
        <title>The genome assembly and annotation of the cricket Gryllus longicercus Weissman &amp; Gray.</title>
        <authorList>
            <person name="Szrajer S."/>
            <person name="Gray D."/>
            <person name="Ylla G."/>
        </authorList>
    </citation>
    <scope>NUCLEOTIDE SEQUENCE [LARGE SCALE GENOMIC DNA]</scope>
    <source>
        <strain evidence="12">DAG 2021-001</strain>
        <tissue evidence="12">Whole body minus gut</tissue>
    </source>
</reference>
<feature type="binding site" evidence="8">
    <location>
        <position position="12"/>
    </location>
    <ligand>
        <name>Zn(2+)</name>
        <dbReference type="ChEBI" id="CHEBI:29105"/>
    </ligand>
</feature>
<sequence>MASGMIGYCRICAQRNEELVSVFSEDGVYLQLYLKLKVCLQMTVLRNDHLPTAICLECLRRLEACYQLFELHRKGEHELKSFQSGLIDLSNKSNNFQGVMHGEHKPLMPIKMEEDIFEHPKRRKMRRHMEANAASQNIVQPPQQVTQPPRCVCDTCTHAQYGELRLLADVSSQQQAESSLTNLDNPTTPMSYISTESAAPTYLNVQPSPPLPFADFTSEPLLPPTSVISAPSTSSASPNEEISGPSTSTKKEIPCNFCGKTFTHTGDLNKHRRIHTGEKPYKCPQCDRQFSHASNLLRHRKIHSGERPYVCSSCGKGFSRKDKMLSHKKSATCTKRTDSDLHSPGSSGS</sequence>
<feature type="region of interest" description="Disordered" evidence="9">
    <location>
        <begin position="225"/>
        <end position="249"/>
    </location>
</feature>
<name>A0AAN9W1W8_9ORTH</name>
<dbReference type="GO" id="GO:0008270">
    <property type="term" value="F:zinc ion binding"/>
    <property type="evidence" value="ECO:0007669"/>
    <property type="project" value="UniProtKB-UniRule"/>
</dbReference>
<feature type="domain" description="ZAD" evidence="11">
    <location>
        <begin position="7"/>
        <end position="82"/>
    </location>
</feature>
<dbReference type="InterPro" id="IPR036236">
    <property type="entry name" value="Znf_C2H2_sf"/>
</dbReference>
<dbReference type="GO" id="GO:0045893">
    <property type="term" value="P:positive regulation of DNA-templated transcription"/>
    <property type="evidence" value="ECO:0007669"/>
    <property type="project" value="UniProtKB-ARBA"/>
</dbReference>
<dbReference type="Gene3D" id="3.30.160.60">
    <property type="entry name" value="Classic Zinc Finger"/>
    <property type="match status" value="3"/>
</dbReference>
<evidence type="ECO:0000313" key="12">
    <source>
        <dbReference type="EMBL" id="KAK7868524.1"/>
    </source>
</evidence>
<dbReference type="InterPro" id="IPR013087">
    <property type="entry name" value="Znf_C2H2_type"/>
</dbReference>
<dbReference type="PROSITE" id="PS00028">
    <property type="entry name" value="ZINC_FINGER_C2H2_1"/>
    <property type="match status" value="2"/>
</dbReference>
<dbReference type="FunFam" id="3.30.160.60:FF:000744">
    <property type="entry name" value="zinc finger E-box-binding homeobox 1"/>
    <property type="match status" value="1"/>
</dbReference>
<dbReference type="Pfam" id="PF07776">
    <property type="entry name" value="zf-AD"/>
    <property type="match status" value="1"/>
</dbReference>
<evidence type="ECO:0000259" key="11">
    <source>
        <dbReference type="PROSITE" id="PS51915"/>
    </source>
</evidence>
<dbReference type="EMBL" id="JAZDUA010000092">
    <property type="protein sequence ID" value="KAK7868524.1"/>
    <property type="molecule type" value="Genomic_DNA"/>
</dbReference>
<dbReference type="PROSITE" id="PS50157">
    <property type="entry name" value="ZINC_FINGER_C2H2_2"/>
    <property type="match status" value="3"/>
</dbReference>
<comment type="subcellular location">
    <subcellularLocation>
        <location evidence="1">Nucleus</location>
    </subcellularLocation>
</comment>
<keyword evidence="2 8" id="KW-0479">Metal-binding</keyword>
<feature type="binding site" evidence="8">
    <location>
        <position position="9"/>
    </location>
    <ligand>
        <name>Zn(2+)</name>
        <dbReference type="ChEBI" id="CHEBI:29105"/>
    </ligand>
</feature>
<dbReference type="GO" id="GO:0000981">
    <property type="term" value="F:DNA-binding transcription factor activity, RNA polymerase II-specific"/>
    <property type="evidence" value="ECO:0007669"/>
    <property type="project" value="TreeGrafter"/>
</dbReference>
<dbReference type="SUPFAM" id="SSF57716">
    <property type="entry name" value="Glucocorticoid receptor-like (DNA-binding domain)"/>
    <property type="match status" value="1"/>
</dbReference>
<dbReference type="PROSITE" id="PS51915">
    <property type="entry name" value="ZAD"/>
    <property type="match status" value="1"/>
</dbReference>
<evidence type="ECO:0000313" key="13">
    <source>
        <dbReference type="Proteomes" id="UP001378592"/>
    </source>
</evidence>
<feature type="domain" description="C2H2-type" evidence="10">
    <location>
        <begin position="281"/>
        <end position="308"/>
    </location>
</feature>
<dbReference type="SUPFAM" id="SSF57667">
    <property type="entry name" value="beta-beta-alpha zinc fingers"/>
    <property type="match status" value="2"/>
</dbReference>
<feature type="domain" description="C2H2-type" evidence="10">
    <location>
        <begin position="309"/>
        <end position="336"/>
    </location>
</feature>
<keyword evidence="3" id="KW-0677">Repeat</keyword>
<comment type="caution">
    <text evidence="12">The sequence shown here is derived from an EMBL/GenBank/DDBJ whole genome shotgun (WGS) entry which is preliminary data.</text>
</comment>
<dbReference type="Proteomes" id="UP001378592">
    <property type="component" value="Unassembled WGS sequence"/>
</dbReference>
<feature type="compositionally biased region" description="Low complexity" evidence="9">
    <location>
        <begin position="225"/>
        <end position="238"/>
    </location>
</feature>
<dbReference type="Pfam" id="PF00096">
    <property type="entry name" value="zf-C2H2"/>
    <property type="match status" value="3"/>
</dbReference>
<keyword evidence="5 8" id="KW-0862">Zinc</keyword>
<dbReference type="GO" id="GO:0000785">
    <property type="term" value="C:chromatin"/>
    <property type="evidence" value="ECO:0007669"/>
    <property type="project" value="UniProtKB-ARBA"/>
</dbReference>
<dbReference type="Gene3D" id="3.40.1800.20">
    <property type="match status" value="1"/>
</dbReference>
<accession>A0AAN9W1W8</accession>
<dbReference type="InterPro" id="IPR050717">
    <property type="entry name" value="C2H2-ZF_Transcription_Reg"/>
</dbReference>
<evidence type="ECO:0000256" key="4">
    <source>
        <dbReference type="ARBA" id="ARBA00022771"/>
    </source>
</evidence>
<dbReference type="FunFam" id="3.30.160.60:FF:000690">
    <property type="entry name" value="Zinc finger protein 354C"/>
    <property type="match status" value="1"/>
</dbReference>
<dbReference type="PANTHER" id="PTHR14196">
    <property type="entry name" value="ODD-SKIPPED - RELATED"/>
    <property type="match status" value="1"/>
</dbReference>
<evidence type="ECO:0000256" key="6">
    <source>
        <dbReference type="ARBA" id="ARBA00023242"/>
    </source>
</evidence>
<keyword evidence="6" id="KW-0539">Nucleus</keyword>
<organism evidence="12 13">
    <name type="scientific">Gryllus longicercus</name>
    <dbReference type="NCBI Taxonomy" id="2509291"/>
    <lineage>
        <taxon>Eukaryota</taxon>
        <taxon>Metazoa</taxon>
        <taxon>Ecdysozoa</taxon>
        <taxon>Arthropoda</taxon>
        <taxon>Hexapoda</taxon>
        <taxon>Insecta</taxon>
        <taxon>Pterygota</taxon>
        <taxon>Neoptera</taxon>
        <taxon>Polyneoptera</taxon>
        <taxon>Orthoptera</taxon>
        <taxon>Ensifera</taxon>
        <taxon>Gryllidea</taxon>
        <taxon>Grylloidea</taxon>
        <taxon>Gryllidae</taxon>
        <taxon>Gryllinae</taxon>
        <taxon>Gryllus</taxon>
    </lineage>
</organism>
<evidence type="ECO:0000256" key="3">
    <source>
        <dbReference type="ARBA" id="ARBA00022737"/>
    </source>
</evidence>
<proteinExistence type="predicted"/>
<dbReference type="GO" id="GO:0003682">
    <property type="term" value="F:chromatin binding"/>
    <property type="evidence" value="ECO:0007669"/>
    <property type="project" value="UniProtKB-ARBA"/>
</dbReference>
<feature type="region of interest" description="Disordered" evidence="9">
    <location>
        <begin position="325"/>
        <end position="349"/>
    </location>
</feature>